<comment type="caution">
    <text evidence="2">The sequence shown here is derived from an EMBL/GenBank/DDBJ whole genome shotgun (WGS) entry which is preliminary data.</text>
</comment>
<evidence type="ECO:0000313" key="3">
    <source>
        <dbReference type="Proteomes" id="UP000247792"/>
    </source>
</evidence>
<dbReference type="OrthoDB" id="8777848at2"/>
<proteinExistence type="predicted"/>
<dbReference type="AlphaFoldDB" id="A0A318JBE9"/>
<protein>
    <recommendedName>
        <fullName evidence="4">UrcA family protein</fullName>
    </recommendedName>
</protein>
<keyword evidence="1" id="KW-0732">Signal</keyword>
<dbReference type="EMBL" id="QJKB01000003">
    <property type="protein sequence ID" value="PXX44036.1"/>
    <property type="molecule type" value="Genomic_DNA"/>
</dbReference>
<sequence length="108" mass="12213">MKTTKQQLIKGMLCTLLGAAMLSPAFAADTDPTAISQRGDPERWYQEEMTPMAYFKTLKKEAEAVYQLSSMECKRAERSQQSACLREAKATMQQDIAEAYRKSGIRPR</sequence>
<evidence type="ECO:0008006" key="4">
    <source>
        <dbReference type="Google" id="ProtNLM"/>
    </source>
</evidence>
<keyword evidence="3" id="KW-1185">Reference proteome</keyword>
<dbReference type="Proteomes" id="UP000247792">
    <property type="component" value="Unassembled WGS sequence"/>
</dbReference>
<feature type="chain" id="PRO_5016411777" description="UrcA family protein" evidence="1">
    <location>
        <begin position="28"/>
        <end position="108"/>
    </location>
</feature>
<evidence type="ECO:0000313" key="2">
    <source>
        <dbReference type="EMBL" id="PXX44036.1"/>
    </source>
</evidence>
<organism evidence="2 3">
    <name type="scientific">Undibacterium pigrum</name>
    <dbReference type="NCBI Taxonomy" id="401470"/>
    <lineage>
        <taxon>Bacteria</taxon>
        <taxon>Pseudomonadati</taxon>
        <taxon>Pseudomonadota</taxon>
        <taxon>Betaproteobacteria</taxon>
        <taxon>Burkholderiales</taxon>
        <taxon>Oxalobacteraceae</taxon>
        <taxon>Undibacterium</taxon>
    </lineage>
</organism>
<accession>A0A318JBE9</accession>
<name>A0A318JBE9_9BURK</name>
<evidence type="ECO:0000256" key="1">
    <source>
        <dbReference type="SAM" id="SignalP"/>
    </source>
</evidence>
<feature type="signal peptide" evidence="1">
    <location>
        <begin position="1"/>
        <end position="27"/>
    </location>
</feature>
<gene>
    <name evidence="2" type="ORF">DFR42_103305</name>
</gene>
<dbReference type="RefSeq" id="WP_110255295.1">
    <property type="nucleotide sequence ID" value="NZ_QJKB01000003.1"/>
</dbReference>
<reference evidence="2 3" key="1">
    <citation type="submission" date="2018-05" db="EMBL/GenBank/DDBJ databases">
        <title>Genomic Encyclopedia of Type Strains, Phase IV (KMG-IV): sequencing the most valuable type-strain genomes for metagenomic binning, comparative biology and taxonomic classification.</title>
        <authorList>
            <person name="Goeker M."/>
        </authorList>
    </citation>
    <scope>NUCLEOTIDE SEQUENCE [LARGE SCALE GENOMIC DNA]</scope>
    <source>
        <strain evidence="2 3">DSM 19792</strain>
    </source>
</reference>